<evidence type="ECO:0000313" key="1">
    <source>
        <dbReference type="EMBL" id="OUQ05078.1"/>
    </source>
</evidence>
<organism evidence="1 2">
    <name type="scientific">Thomasclavelia spiroformis</name>
    <dbReference type="NCBI Taxonomy" id="29348"/>
    <lineage>
        <taxon>Bacteria</taxon>
        <taxon>Bacillati</taxon>
        <taxon>Bacillota</taxon>
        <taxon>Erysipelotrichia</taxon>
        <taxon>Erysipelotrichales</taxon>
        <taxon>Coprobacillaceae</taxon>
        <taxon>Thomasclavelia</taxon>
    </lineage>
</organism>
<dbReference type="Gene3D" id="3.10.450.50">
    <property type="match status" value="1"/>
</dbReference>
<dbReference type="RefSeq" id="WP_087256392.1">
    <property type="nucleotide sequence ID" value="NZ_NFLB01000007.1"/>
</dbReference>
<dbReference type="EMBL" id="NFLB01000007">
    <property type="protein sequence ID" value="OUQ05078.1"/>
    <property type="molecule type" value="Genomic_DNA"/>
</dbReference>
<dbReference type="Proteomes" id="UP000196258">
    <property type="component" value="Unassembled WGS sequence"/>
</dbReference>
<dbReference type="GO" id="GO:0030638">
    <property type="term" value="P:polyketide metabolic process"/>
    <property type="evidence" value="ECO:0007669"/>
    <property type="project" value="InterPro"/>
</dbReference>
<comment type="caution">
    <text evidence="1">The sequence shown here is derived from an EMBL/GenBank/DDBJ whole genome shotgun (WGS) entry which is preliminary data.</text>
</comment>
<dbReference type="PANTHER" id="PTHR38436">
    <property type="entry name" value="POLYKETIDE CYCLASE SNOAL-LIKE DOMAIN"/>
    <property type="match status" value="1"/>
</dbReference>
<dbReference type="AlphaFoldDB" id="A0A1Y4QIJ5"/>
<reference evidence="2" key="1">
    <citation type="submission" date="2017-04" db="EMBL/GenBank/DDBJ databases">
        <title>Function of individual gut microbiota members based on whole genome sequencing of pure cultures obtained from chicken caecum.</title>
        <authorList>
            <person name="Medvecky M."/>
            <person name="Cejkova D."/>
            <person name="Polansky O."/>
            <person name="Karasova D."/>
            <person name="Kubasova T."/>
            <person name="Cizek A."/>
            <person name="Rychlik I."/>
        </authorList>
    </citation>
    <scope>NUCLEOTIDE SEQUENCE [LARGE SCALE GENOMIC DNA]</scope>
    <source>
        <strain evidence="2">An149</strain>
    </source>
</reference>
<dbReference type="SUPFAM" id="SSF54427">
    <property type="entry name" value="NTF2-like"/>
    <property type="match status" value="1"/>
</dbReference>
<proteinExistence type="predicted"/>
<dbReference type="Pfam" id="PF07366">
    <property type="entry name" value="SnoaL"/>
    <property type="match status" value="1"/>
</dbReference>
<dbReference type="InterPro" id="IPR032710">
    <property type="entry name" value="NTF2-like_dom_sf"/>
</dbReference>
<name>A0A1Y4QIJ5_9FIRM</name>
<protein>
    <recommendedName>
        <fullName evidence="3">Ester cyclase</fullName>
    </recommendedName>
</protein>
<dbReference type="PANTHER" id="PTHR38436:SF1">
    <property type="entry name" value="ESTER CYCLASE"/>
    <property type="match status" value="1"/>
</dbReference>
<gene>
    <name evidence="1" type="ORF">B5E91_07080</name>
</gene>
<sequence>MKDKMIVKNFYEKIVSENRLEELPKYVSENCVLNLGDKIVPLGLDGMKQHLVAVKRTYPDYTMKIVRQFSDKEYVISEFIMTGTHEGEWIGIKPTHKKLSFTGVNIDRVINGKIIEHGGSVNTFETLLEANLIKPV</sequence>
<evidence type="ECO:0000313" key="2">
    <source>
        <dbReference type="Proteomes" id="UP000196258"/>
    </source>
</evidence>
<dbReference type="InterPro" id="IPR009959">
    <property type="entry name" value="Cyclase_SnoaL-like"/>
</dbReference>
<evidence type="ECO:0008006" key="3">
    <source>
        <dbReference type="Google" id="ProtNLM"/>
    </source>
</evidence>
<accession>A0A1Y4QIJ5</accession>